<dbReference type="EMBL" id="VULO01000003">
    <property type="protein sequence ID" value="MSS83862.1"/>
    <property type="molecule type" value="Genomic_DNA"/>
</dbReference>
<feature type="transmembrane region" description="Helical" evidence="1">
    <location>
        <begin position="360"/>
        <end position="381"/>
    </location>
</feature>
<keyword evidence="4" id="KW-1185">Reference proteome</keyword>
<proteinExistence type="predicted"/>
<feature type="transmembrane region" description="Helical" evidence="1">
    <location>
        <begin position="43"/>
        <end position="62"/>
    </location>
</feature>
<gene>
    <name evidence="3" type="ORF">FYJ24_03610</name>
</gene>
<feature type="transmembrane region" description="Helical" evidence="1">
    <location>
        <begin position="309"/>
        <end position="329"/>
    </location>
</feature>
<organism evidence="3 4">
    <name type="scientific">Scrofimicrobium canadense</name>
    <dbReference type="NCBI Taxonomy" id="2652290"/>
    <lineage>
        <taxon>Bacteria</taxon>
        <taxon>Bacillati</taxon>
        <taxon>Actinomycetota</taxon>
        <taxon>Actinomycetes</taxon>
        <taxon>Actinomycetales</taxon>
        <taxon>Actinomycetaceae</taxon>
        <taxon>Scrofimicrobium</taxon>
    </lineage>
</organism>
<keyword evidence="1" id="KW-1133">Transmembrane helix</keyword>
<protein>
    <recommendedName>
        <fullName evidence="2">LssY-like C-terminal domain-containing protein</fullName>
    </recommendedName>
</protein>
<evidence type="ECO:0000256" key="1">
    <source>
        <dbReference type="SAM" id="Phobius"/>
    </source>
</evidence>
<sequence length="464" mass="51479">MVNRESGILRTVAALIDLFFFLFAGAASIWLVWLIFADTNRSPWAWILFFILLWGALAYFLLPRLHRLFTAIYVPNYFIGRSRTGEGLLGDPVNLAFNGTEDDIHRIMQAAGWTLADPLGLRSSLGIVASTLARKSYDAAPVSTLKLFDSMQDFAYQQEVDGSPSKRHHIRFWKCPDDWPLPGGSRHVQWMAAASYDRAVGLSLFTLQVTHKIGADIDKERDHVVDTLKAVDPGLHVEYLKDFSTAYHSVNGGGDAIETDGTLPIVAVENLPEQLPQPTFNAAQIARTRGSNEDQASQVELARIPRPPALYGALCLIGLQLISTLVFLWEVLVNRDELAVLFDPQAQEIMGSADFDGHDILTIVVVTVIVIAVIRVALAWAMWAGYGGARTTLMIFEGITVINSFVQWYQLKEAITVDTTLIPVAMAIVLLLLLSSSAVGDFAAQKRKWRQDRKDAKREHHVAP</sequence>
<dbReference type="InterPro" id="IPR025902">
    <property type="entry name" value="LssY-like-C_dom"/>
</dbReference>
<evidence type="ECO:0000313" key="3">
    <source>
        <dbReference type="EMBL" id="MSS83862.1"/>
    </source>
</evidence>
<dbReference type="RefSeq" id="WP_154543674.1">
    <property type="nucleotide sequence ID" value="NZ_VULO01000003.1"/>
</dbReference>
<accession>A0A6N7W602</accession>
<feature type="domain" description="LssY-like C-terminal" evidence="2">
    <location>
        <begin position="73"/>
        <end position="263"/>
    </location>
</feature>
<evidence type="ECO:0000259" key="2">
    <source>
        <dbReference type="Pfam" id="PF14067"/>
    </source>
</evidence>
<comment type="caution">
    <text evidence="3">The sequence shown here is derived from an EMBL/GenBank/DDBJ whole genome shotgun (WGS) entry which is preliminary data.</text>
</comment>
<feature type="transmembrane region" description="Helical" evidence="1">
    <location>
        <begin position="393"/>
        <end position="409"/>
    </location>
</feature>
<feature type="transmembrane region" description="Helical" evidence="1">
    <location>
        <begin position="421"/>
        <end position="444"/>
    </location>
</feature>
<feature type="transmembrane region" description="Helical" evidence="1">
    <location>
        <begin position="12"/>
        <end position="37"/>
    </location>
</feature>
<dbReference type="Proteomes" id="UP000470875">
    <property type="component" value="Unassembled WGS sequence"/>
</dbReference>
<name>A0A6N7W602_9ACTO</name>
<dbReference type="AlphaFoldDB" id="A0A6N7W602"/>
<keyword evidence="1" id="KW-0812">Transmembrane</keyword>
<evidence type="ECO:0000313" key="4">
    <source>
        <dbReference type="Proteomes" id="UP000470875"/>
    </source>
</evidence>
<keyword evidence="1" id="KW-0472">Membrane</keyword>
<reference evidence="3 4" key="1">
    <citation type="submission" date="2019-08" db="EMBL/GenBank/DDBJ databases">
        <title>In-depth cultivation of the pig gut microbiome towards novel bacterial diversity and tailored functional studies.</title>
        <authorList>
            <person name="Wylensek D."/>
            <person name="Hitch T.C.A."/>
            <person name="Clavel T."/>
        </authorList>
    </citation>
    <scope>NUCLEOTIDE SEQUENCE [LARGE SCALE GENOMIC DNA]</scope>
    <source>
        <strain evidence="3 4">WB03_NA08</strain>
    </source>
</reference>
<dbReference type="Pfam" id="PF14067">
    <property type="entry name" value="LssY_C"/>
    <property type="match status" value="1"/>
</dbReference>